<proteinExistence type="predicted"/>
<sequence length="472" mass="50650">MTETVMTALSRAAAADRAGRSFDRAPVRIAHLGLGAFHRAHQAWYTDIVDEANEWGIRSFTGRSPAAAQELDAQDGLYSLIERSAAGDSIALIDSIVDAVDGARVDVLAETLADPATALVTLTITEAGYALDAAHEPDLADETVAADVEWLRTHLAADRLELSSAPTTALARLLVGLEARRRADAGPIAVVSCDNLPGNGELTQRALTSFARLAGASDTLAYLNEHVAFPSTSIDRITPKTTQAEIELVRDETGWDDRSPVVTEPFHDWVISGEFPAGRPAWEKAGARFVDDIDPFERRKLWLLNGSHSFLAYAGAARGHETVAQAIGDPVIRGWVNELWDEAARHLTEPHLGIDDYRAALLERFDNARIQHLLAQIGKDGTTKLRLRILEVLLAERSAGRDGAASIRVLGAWAARALDGALPEDTNGQAVADAASRGEGAIPALLALIDERLTEPEIVAAVARAAANFTQN</sequence>
<dbReference type="InterPro" id="IPR013328">
    <property type="entry name" value="6PGD_dom2"/>
</dbReference>
<comment type="catalytic activity">
    <reaction evidence="2">
        <text>D-mannitol 1-phosphate + NAD(+) = beta-D-fructose 6-phosphate + NADH + H(+)</text>
        <dbReference type="Rhea" id="RHEA:19661"/>
        <dbReference type="ChEBI" id="CHEBI:15378"/>
        <dbReference type="ChEBI" id="CHEBI:57540"/>
        <dbReference type="ChEBI" id="CHEBI:57634"/>
        <dbReference type="ChEBI" id="CHEBI:57945"/>
        <dbReference type="ChEBI" id="CHEBI:61381"/>
        <dbReference type="EC" id="1.1.1.17"/>
    </reaction>
</comment>
<dbReference type="InterPro" id="IPR000669">
    <property type="entry name" value="Mannitol_DH"/>
</dbReference>
<name>A0ABQ1R9L6_9MICO</name>
<evidence type="ECO:0000313" key="6">
    <source>
        <dbReference type="Proteomes" id="UP000629365"/>
    </source>
</evidence>
<evidence type="ECO:0000259" key="4">
    <source>
        <dbReference type="Pfam" id="PF08125"/>
    </source>
</evidence>
<comment type="caution">
    <text evidence="5">The sequence shown here is derived from an EMBL/GenBank/DDBJ whole genome shotgun (WGS) entry which is preliminary data.</text>
</comment>
<keyword evidence="1" id="KW-0560">Oxidoreductase</keyword>
<dbReference type="RefSeq" id="WP_229702627.1">
    <property type="nucleotide sequence ID" value="NZ_BMCM01000001.1"/>
</dbReference>
<dbReference type="InterPro" id="IPR013118">
    <property type="entry name" value="Mannitol_DH_C"/>
</dbReference>
<dbReference type="InterPro" id="IPR036291">
    <property type="entry name" value="NAD(P)-bd_dom_sf"/>
</dbReference>
<dbReference type="PRINTS" id="PR00084">
    <property type="entry name" value="MTLDHDRGNASE"/>
</dbReference>
<dbReference type="Pfam" id="PF08125">
    <property type="entry name" value="Mannitol_dh_C"/>
    <property type="match status" value="1"/>
</dbReference>
<dbReference type="PANTHER" id="PTHR43362">
    <property type="entry name" value="MANNITOL DEHYDROGENASE DSF1-RELATED"/>
    <property type="match status" value="1"/>
</dbReference>
<dbReference type="PROSITE" id="PS50176">
    <property type="entry name" value="ARM_REPEAT"/>
    <property type="match status" value="1"/>
</dbReference>
<reference evidence="6" key="1">
    <citation type="journal article" date="2019" name="Int. J. Syst. Evol. Microbiol.">
        <title>The Global Catalogue of Microorganisms (GCM) 10K type strain sequencing project: providing services to taxonomists for standard genome sequencing and annotation.</title>
        <authorList>
            <consortium name="The Broad Institute Genomics Platform"/>
            <consortium name="The Broad Institute Genome Sequencing Center for Infectious Disease"/>
            <person name="Wu L."/>
            <person name="Ma J."/>
        </authorList>
    </citation>
    <scope>NUCLEOTIDE SEQUENCE [LARGE SCALE GENOMIC DNA]</scope>
    <source>
        <strain evidence="6">CCM 7640</strain>
    </source>
</reference>
<dbReference type="InterPro" id="IPR013131">
    <property type="entry name" value="Mannitol_DH_N"/>
</dbReference>
<accession>A0ABQ1R9L6</accession>
<evidence type="ECO:0000313" key="5">
    <source>
        <dbReference type="EMBL" id="GGD63172.1"/>
    </source>
</evidence>
<dbReference type="PANTHER" id="PTHR43362:SF1">
    <property type="entry name" value="MANNITOL DEHYDROGENASE 2-RELATED"/>
    <property type="match status" value="1"/>
</dbReference>
<feature type="domain" description="Mannitol dehydrogenase N-terminal" evidence="3">
    <location>
        <begin position="28"/>
        <end position="284"/>
    </location>
</feature>
<dbReference type="Pfam" id="PF01232">
    <property type="entry name" value="Mannitol_dh"/>
    <property type="match status" value="1"/>
</dbReference>
<evidence type="ECO:0000256" key="2">
    <source>
        <dbReference type="ARBA" id="ARBA00048615"/>
    </source>
</evidence>
<gene>
    <name evidence="5" type="ORF">GCM10007269_03010</name>
</gene>
<dbReference type="SUPFAM" id="SSF51735">
    <property type="entry name" value="NAD(P)-binding Rossmann-fold domains"/>
    <property type="match status" value="1"/>
</dbReference>
<feature type="domain" description="Mannitol dehydrogenase C-terminal" evidence="4">
    <location>
        <begin position="292"/>
        <end position="465"/>
    </location>
</feature>
<dbReference type="Gene3D" id="1.10.1040.10">
    <property type="entry name" value="N-(1-d-carboxylethyl)-l-norvaline Dehydrogenase, domain 2"/>
    <property type="match status" value="1"/>
</dbReference>
<organism evidence="5 6">
    <name type="scientific">Microbacterium murale</name>
    <dbReference type="NCBI Taxonomy" id="1081040"/>
    <lineage>
        <taxon>Bacteria</taxon>
        <taxon>Bacillati</taxon>
        <taxon>Actinomycetota</taxon>
        <taxon>Actinomycetes</taxon>
        <taxon>Micrococcales</taxon>
        <taxon>Microbacteriaceae</taxon>
        <taxon>Microbacterium</taxon>
    </lineage>
</organism>
<dbReference type="Proteomes" id="UP000629365">
    <property type="component" value="Unassembled WGS sequence"/>
</dbReference>
<evidence type="ECO:0000259" key="3">
    <source>
        <dbReference type="Pfam" id="PF01232"/>
    </source>
</evidence>
<protein>
    <submittedName>
        <fullName evidence="5">Mannitol-1-phosphate 5-dehydrogenase</fullName>
    </submittedName>
</protein>
<keyword evidence="6" id="KW-1185">Reference proteome</keyword>
<dbReference type="SUPFAM" id="SSF48179">
    <property type="entry name" value="6-phosphogluconate dehydrogenase C-terminal domain-like"/>
    <property type="match status" value="1"/>
</dbReference>
<dbReference type="InterPro" id="IPR000225">
    <property type="entry name" value="Armadillo"/>
</dbReference>
<dbReference type="InterPro" id="IPR008927">
    <property type="entry name" value="6-PGluconate_DH-like_C_sf"/>
</dbReference>
<dbReference type="EMBL" id="BMCM01000001">
    <property type="protein sequence ID" value="GGD63172.1"/>
    <property type="molecule type" value="Genomic_DNA"/>
</dbReference>
<dbReference type="InterPro" id="IPR050988">
    <property type="entry name" value="Mannitol_DH/Oxidoreductase"/>
</dbReference>
<dbReference type="Gene3D" id="3.40.50.720">
    <property type="entry name" value="NAD(P)-binding Rossmann-like Domain"/>
    <property type="match status" value="1"/>
</dbReference>
<evidence type="ECO:0000256" key="1">
    <source>
        <dbReference type="ARBA" id="ARBA00023002"/>
    </source>
</evidence>